<comment type="caution">
    <text evidence="9">The sequence shown here is derived from an EMBL/GenBank/DDBJ whole genome shotgun (WGS) entry which is preliminary data.</text>
</comment>
<keyword evidence="7" id="KW-0813">Transport</keyword>
<evidence type="ECO:0000313" key="9">
    <source>
        <dbReference type="EMBL" id="RKP50567.1"/>
    </source>
</evidence>
<gene>
    <name evidence="9" type="ORF">D7S89_05555</name>
</gene>
<dbReference type="GO" id="GO:0005886">
    <property type="term" value="C:plasma membrane"/>
    <property type="evidence" value="ECO:0007669"/>
    <property type="project" value="UniProtKB-SubCell"/>
</dbReference>
<comment type="similarity">
    <text evidence="2 7">Belongs to the ExbD/TolR family.</text>
</comment>
<keyword evidence="4 7" id="KW-0812">Transmembrane</keyword>
<accession>A0A494XII9</accession>
<dbReference type="EMBL" id="RBZV01000002">
    <property type="protein sequence ID" value="RKP50567.1"/>
    <property type="molecule type" value="Genomic_DNA"/>
</dbReference>
<dbReference type="PANTHER" id="PTHR30558">
    <property type="entry name" value="EXBD MEMBRANE COMPONENT OF PMF-DRIVEN MACROMOLECULE IMPORT SYSTEM"/>
    <property type="match status" value="1"/>
</dbReference>
<dbReference type="PANTHER" id="PTHR30558:SF7">
    <property type="entry name" value="TOL-PAL SYSTEM PROTEIN TOLR"/>
    <property type="match status" value="1"/>
</dbReference>
<evidence type="ECO:0000256" key="4">
    <source>
        <dbReference type="ARBA" id="ARBA00022692"/>
    </source>
</evidence>
<evidence type="ECO:0000256" key="2">
    <source>
        <dbReference type="ARBA" id="ARBA00005811"/>
    </source>
</evidence>
<evidence type="ECO:0000256" key="7">
    <source>
        <dbReference type="RuleBase" id="RU003879"/>
    </source>
</evidence>
<dbReference type="RefSeq" id="WP_121276455.1">
    <property type="nucleotide sequence ID" value="NZ_RBZV01000002.1"/>
</dbReference>
<evidence type="ECO:0000256" key="5">
    <source>
        <dbReference type="ARBA" id="ARBA00022989"/>
    </source>
</evidence>
<keyword evidence="3" id="KW-1003">Cell membrane</keyword>
<comment type="subcellular location">
    <subcellularLocation>
        <location evidence="1">Cell membrane</location>
        <topology evidence="1">Single-pass membrane protein</topology>
    </subcellularLocation>
    <subcellularLocation>
        <location evidence="7">Cell membrane</location>
        <topology evidence="7">Single-pass type II membrane protein</topology>
    </subcellularLocation>
</comment>
<organism evidence="9 10">
    <name type="scientific">Trinickia fusca</name>
    <dbReference type="NCBI Taxonomy" id="2419777"/>
    <lineage>
        <taxon>Bacteria</taxon>
        <taxon>Pseudomonadati</taxon>
        <taxon>Pseudomonadota</taxon>
        <taxon>Betaproteobacteria</taxon>
        <taxon>Burkholderiales</taxon>
        <taxon>Burkholderiaceae</taxon>
        <taxon>Trinickia</taxon>
    </lineage>
</organism>
<evidence type="ECO:0000256" key="6">
    <source>
        <dbReference type="ARBA" id="ARBA00023136"/>
    </source>
</evidence>
<dbReference type="InterPro" id="IPR003400">
    <property type="entry name" value="ExbD"/>
</dbReference>
<evidence type="ECO:0000256" key="3">
    <source>
        <dbReference type="ARBA" id="ARBA00022475"/>
    </source>
</evidence>
<dbReference type="OrthoDB" id="9798629at2"/>
<evidence type="ECO:0000313" key="10">
    <source>
        <dbReference type="Proteomes" id="UP000280434"/>
    </source>
</evidence>
<dbReference type="GO" id="GO:0022857">
    <property type="term" value="F:transmembrane transporter activity"/>
    <property type="evidence" value="ECO:0007669"/>
    <property type="project" value="InterPro"/>
</dbReference>
<feature type="transmembrane region" description="Helical" evidence="8">
    <location>
        <begin position="20"/>
        <end position="41"/>
    </location>
</feature>
<keyword evidence="10" id="KW-1185">Reference proteome</keyword>
<proteinExistence type="inferred from homology"/>
<keyword evidence="6 8" id="KW-0472">Membrane</keyword>
<dbReference type="Pfam" id="PF02472">
    <property type="entry name" value="ExbD"/>
    <property type="match status" value="1"/>
</dbReference>
<evidence type="ECO:0000256" key="8">
    <source>
        <dbReference type="SAM" id="Phobius"/>
    </source>
</evidence>
<dbReference type="GO" id="GO:0015031">
    <property type="term" value="P:protein transport"/>
    <property type="evidence" value="ECO:0007669"/>
    <property type="project" value="UniProtKB-KW"/>
</dbReference>
<dbReference type="Proteomes" id="UP000280434">
    <property type="component" value="Unassembled WGS sequence"/>
</dbReference>
<keyword evidence="7" id="KW-0653">Protein transport</keyword>
<reference evidence="9 10" key="1">
    <citation type="submission" date="2018-10" db="EMBL/GenBank/DDBJ databases">
        <title>Paraburkholderia sp. 7MK8-2, isolated from soil.</title>
        <authorList>
            <person name="Gao Z.-H."/>
            <person name="Qiu L.-H."/>
        </authorList>
    </citation>
    <scope>NUCLEOTIDE SEQUENCE [LARGE SCALE GENOMIC DNA]</scope>
    <source>
        <strain evidence="9 10">7MK8-2</strain>
    </source>
</reference>
<protein>
    <submittedName>
        <fullName evidence="9">Biopolymer transporter ExbD</fullName>
    </submittedName>
</protein>
<dbReference type="Gene3D" id="3.30.420.270">
    <property type="match status" value="1"/>
</dbReference>
<keyword evidence="5 8" id="KW-1133">Transmembrane helix</keyword>
<name>A0A494XII9_9BURK</name>
<sequence>MAAQLFDEEDDEMLMNEINMTPLIDVMLVLLIVFLIALPAVQHAIKIDLPETSSVKQDIKPTQVNVAVQADGTVLWNGEAVSDDGLRARLAQAARTTPQPELHLAADRKVSYEHVADVMAAAQAGGLTKIGFVTIPKDH</sequence>
<evidence type="ECO:0000256" key="1">
    <source>
        <dbReference type="ARBA" id="ARBA00004162"/>
    </source>
</evidence>
<dbReference type="AlphaFoldDB" id="A0A494XII9"/>